<reference evidence="2" key="1">
    <citation type="submission" date="2022-10" db="EMBL/GenBank/DDBJ databases">
        <title>Chryseobacterium sp. nov., a novel bacterial species.</title>
        <authorList>
            <person name="Cao Y."/>
        </authorList>
    </citation>
    <scope>NUCLEOTIDE SEQUENCE</scope>
    <source>
        <strain evidence="2">CCTCC AB2015118</strain>
    </source>
</reference>
<dbReference type="InterPro" id="IPR002577">
    <property type="entry name" value="HTH_HxlR"/>
</dbReference>
<protein>
    <submittedName>
        <fullName evidence="2">Winged helix-turn-helix transcriptional regulator</fullName>
    </submittedName>
</protein>
<accession>A0ABT3XTC9</accession>
<gene>
    <name evidence="2" type="ORF">OF897_11925</name>
</gene>
<evidence type="ECO:0000313" key="3">
    <source>
        <dbReference type="Proteomes" id="UP001073122"/>
    </source>
</evidence>
<dbReference type="EMBL" id="JAOVZW010000013">
    <property type="protein sequence ID" value="MCX8524622.1"/>
    <property type="molecule type" value="Genomic_DNA"/>
</dbReference>
<feature type="domain" description="HTH hxlR-type" evidence="1">
    <location>
        <begin position="21"/>
        <end position="62"/>
    </location>
</feature>
<dbReference type="Proteomes" id="UP001073122">
    <property type="component" value="Unassembled WGS sequence"/>
</dbReference>
<dbReference type="Gene3D" id="1.10.10.10">
    <property type="entry name" value="Winged helix-like DNA-binding domain superfamily/Winged helix DNA-binding domain"/>
    <property type="match status" value="1"/>
</dbReference>
<proteinExistence type="predicted"/>
<dbReference type="InterPro" id="IPR036388">
    <property type="entry name" value="WH-like_DNA-bd_sf"/>
</dbReference>
<dbReference type="Pfam" id="PF01638">
    <property type="entry name" value="HxlR"/>
    <property type="match status" value="1"/>
</dbReference>
<organism evidence="2 3">
    <name type="scientific">Chryseobacterium formosus</name>
    <dbReference type="NCBI Taxonomy" id="1537363"/>
    <lineage>
        <taxon>Bacteria</taxon>
        <taxon>Pseudomonadati</taxon>
        <taxon>Bacteroidota</taxon>
        <taxon>Flavobacteriia</taxon>
        <taxon>Flavobacteriales</taxon>
        <taxon>Weeksellaceae</taxon>
        <taxon>Chryseobacterium group</taxon>
        <taxon>Chryseobacterium</taxon>
    </lineage>
</organism>
<evidence type="ECO:0000313" key="2">
    <source>
        <dbReference type="EMBL" id="MCX8524622.1"/>
    </source>
</evidence>
<comment type="caution">
    <text evidence="2">The sequence shown here is derived from an EMBL/GenBank/DDBJ whole genome shotgun (WGS) entry which is preliminary data.</text>
</comment>
<keyword evidence="3" id="KW-1185">Reference proteome</keyword>
<evidence type="ECO:0000259" key="1">
    <source>
        <dbReference type="Pfam" id="PF01638"/>
    </source>
</evidence>
<sequence length="74" mass="8723">MQYKKVFEHKKRGFEHMLGIIIIKKVENGYPVTIEYELLPYSCTLEEVVAAMTKWGMQHREKVKAEMSFGKSEK</sequence>
<dbReference type="RefSeq" id="WP_267265909.1">
    <property type="nucleotide sequence ID" value="NZ_JAOVZW010000013.1"/>
</dbReference>
<name>A0ABT3XTC9_9FLAO</name>